<accession>A0A6M2BXQ1</accession>
<dbReference type="SUPFAM" id="SSF56954">
    <property type="entry name" value="Outer membrane efflux proteins (OEP)"/>
    <property type="match status" value="1"/>
</dbReference>
<evidence type="ECO:0000256" key="2">
    <source>
        <dbReference type="SAM" id="SignalP"/>
    </source>
</evidence>
<protein>
    <submittedName>
        <fullName evidence="3">TolC family protein</fullName>
    </submittedName>
</protein>
<comment type="caution">
    <text evidence="3">The sequence shown here is derived from an EMBL/GenBank/DDBJ whole genome shotgun (WGS) entry which is preliminary data.</text>
</comment>
<organism evidence="3 4">
    <name type="scientific">Solimonas terrae</name>
    <dbReference type="NCBI Taxonomy" id="1396819"/>
    <lineage>
        <taxon>Bacteria</taxon>
        <taxon>Pseudomonadati</taxon>
        <taxon>Pseudomonadota</taxon>
        <taxon>Gammaproteobacteria</taxon>
        <taxon>Nevskiales</taxon>
        <taxon>Nevskiaceae</taxon>
        <taxon>Solimonas</taxon>
    </lineage>
</organism>
<comment type="similarity">
    <text evidence="1">Belongs to the outer membrane factor (OMF) (TC 1.B.17) family.</text>
</comment>
<dbReference type="InterPro" id="IPR013783">
    <property type="entry name" value="Ig-like_fold"/>
</dbReference>
<dbReference type="RefSeq" id="WP_166261775.1">
    <property type="nucleotide sequence ID" value="NZ_JAAMOW010000015.1"/>
</dbReference>
<dbReference type="InterPro" id="IPR010131">
    <property type="entry name" value="MdtP/NodT-like"/>
</dbReference>
<evidence type="ECO:0000313" key="4">
    <source>
        <dbReference type="Proteomes" id="UP000472676"/>
    </source>
</evidence>
<proteinExistence type="inferred from homology"/>
<dbReference type="EMBL" id="JAAMOW010000015">
    <property type="protein sequence ID" value="NGY07055.1"/>
    <property type="molecule type" value="Genomic_DNA"/>
</dbReference>
<evidence type="ECO:0000256" key="1">
    <source>
        <dbReference type="ARBA" id="ARBA00007613"/>
    </source>
</evidence>
<dbReference type="PANTHER" id="PTHR30203">
    <property type="entry name" value="OUTER MEMBRANE CATION EFFLUX PROTEIN"/>
    <property type="match status" value="1"/>
</dbReference>
<name>A0A6M2BXQ1_9GAMM</name>
<dbReference type="GO" id="GO:0015562">
    <property type="term" value="F:efflux transmembrane transporter activity"/>
    <property type="evidence" value="ECO:0007669"/>
    <property type="project" value="InterPro"/>
</dbReference>
<dbReference type="Pfam" id="PF02321">
    <property type="entry name" value="OEP"/>
    <property type="match status" value="2"/>
</dbReference>
<dbReference type="Gene3D" id="1.20.1600.10">
    <property type="entry name" value="Outer membrane efflux proteins (OEP)"/>
    <property type="match status" value="1"/>
</dbReference>
<dbReference type="InterPro" id="IPR003423">
    <property type="entry name" value="OMP_efflux"/>
</dbReference>
<dbReference type="AlphaFoldDB" id="A0A6M2BXQ1"/>
<keyword evidence="2" id="KW-0732">Signal</keyword>
<sequence length="622" mass="65512">MSSSAHRSRKPARRFAAAVLILLPVCAQAAWFDDPLGTSNDMPASNEQQIAQAGLSPCTSGELPAPLGLSDAISRALCFNPQTRQAWSAIVAQAAAVGIGRSAYLPGVSASASVGRVGEDVSSRNAPEFDASLRGGSNEQSLALNWVLYDFGLRAASLRRERALLDAAAASRDEIVRSVFIETVQAYFTAIEARDTLAAQIEAEQRARRSVEVVDAKVDAGVGSEADRLQANTASALATLNRIHGRQNLENAMGALAVVVGVRPGTLSALQESDPHSAEIPGVTALADHLIDQTLRSNPRIADARAQLGAARDAVSAAQAAGRPSIALTALGDRSANPVDRVSTAQTIETSSIGLQLTIPLFDGYAHRYRVRQARAELEGREATLFAAQQQVAEDVWNSYVAVHASGEDLQACKILLDNASQSFALAVGRYQSGVGSIVELLKAQSDLASARESDAQSRSRWQLARLQLAAGLGELNLSSLQDGQAMSPPAQGAPRSVILQAPAAPTTVPRTPVDLPPSGPPVITSITPEPVPGSRGPQALTITGRHFVDGALVNLHDRTHDMDFPDRQPVLVEDASIWVWADVGCGANWTAEVVNPDGRHSASQAFRVVGPCHAAPTPPRP</sequence>
<keyword evidence="4" id="KW-1185">Reference proteome</keyword>
<feature type="signal peptide" evidence="2">
    <location>
        <begin position="1"/>
        <end position="29"/>
    </location>
</feature>
<dbReference type="Proteomes" id="UP000472676">
    <property type="component" value="Unassembled WGS sequence"/>
</dbReference>
<dbReference type="Gene3D" id="2.60.40.10">
    <property type="entry name" value="Immunoglobulins"/>
    <property type="match status" value="1"/>
</dbReference>
<evidence type="ECO:0000313" key="3">
    <source>
        <dbReference type="EMBL" id="NGY07055.1"/>
    </source>
</evidence>
<dbReference type="PANTHER" id="PTHR30203:SF29">
    <property type="entry name" value="PROTEIN CYAE"/>
    <property type="match status" value="1"/>
</dbReference>
<reference evidence="3 4" key="1">
    <citation type="journal article" date="2014" name="Int. J. Syst. Evol. Microbiol.">
        <title>Solimonas terrae sp. nov., isolated from soil.</title>
        <authorList>
            <person name="Kim S.J."/>
            <person name="Moon J.Y."/>
            <person name="Weon H.Y."/>
            <person name="Ahn J.H."/>
            <person name="Chen W.M."/>
            <person name="Kwon S.W."/>
        </authorList>
    </citation>
    <scope>NUCLEOTIDE SEQUENCE [LARGE SCALE GENOMIC DNA]</scope>
    <source>
        <strain evidence="3 4">KIS83-12</strain>
    </source>
</reference>
<gene>
    <name evidence="3" type="ORF">G7Y85_19955</name>
</gene>
<feature type="chain" id="PRO_5026794326" evidence="2">
    <location>
        <begin position="30"/>
        <end position="622"/>
    </location>
</feature>